<evidence type="ECO:0000313" key="3">
    <source>
        <dbReference type="EMBL" id="GLY71853.1"/>
    </source>
</evidence>
<dbReference type="EMBL" id="BSTJ01000001">
    <property type="protein sequence ID" value="GLY71853.1"/>
    <property type="molecule type" value="Genomic_DNA"/>
</dbReference>
<feature type="region of interest" description="Disordered" evidence="1">
    <location>
        <begin position="158"/>
        <end position="212"/>
    </location>
</feature>
<name>A0A9W6R9R2_9ACTN</name>
<feature type="compositionally biased region" description="Low complexity" evidence="1">
    <location>
        <begin position="163"/>
        <end position="174"/>
    </location>
</feature>
<proteinExistence type="predicted"/>
<keyword evidence="2" id="KW-0812">Transmembrane</keyword>
<feature type="transmembrane region" description="Helical" evidence="2">
    <location>
        <begin position="78"/>
        <end position="99"/>
    </location>
</feature>
<sequence length="212" mass="21387">MTGRRELAVATLLGAAGAAVIVGFAGRTWATVAEHAGGLEALNQRLSGRSLSGVIAALGWAGLAGIAALLATRGWVRVAVGALLAAFGVIVAIASPAAVRHAHVVATAGEKSNLARLGGEVAVHVNAWWILSLAGGVLLAAAGLLTIVRGRRWPGMSARYDRPGAAPPAGDDPASLWKALDRGDDPTDASSPGGTRTEGRDAHPGGDRPRRA</sequence>
<feature type="transmembrane region" description="Helical" evidence="2">
    <location>
        <begin position="127"/>
        <end position="148"/>
    </location>
</feature>
<organism evidence="3 4">
    <name type="scientific">Actinoallomurus iriomotensis</name>
    <dbReference type="NCBI Taxonomy" id="478107"/>
    <lineage>
        <taxon>Bacteria</taxon>
        <taxon>Bacillati</taxon>
        <taxon>Actinomycetota</taxon>
        <taxon>Actinomycetes</taxon>
        <taxon>Streptosporangiales</taxon>
        <taxon>Thermomonosporaceae</taxon>
        <taxon>Actinoallomurus</taxon>
    </lineage>
</organism>
<evidence type="ECO:0000256" key="1">
    <source>
        <dbReference type="SAM" id="MobiDB-lite"/>
    </source>
</evidence>
<dbReference type="Proteomes" id="UP001165135">
    <property type="component" value="Unassembled WGS sequence"/>
</dbReference>
<reference evidence="3" key="1">
    <citation type="submission" date="2023-03" db="EMBL/GenBank/DDBJ databases">
        <title>Actinoallomurus iriomotensis NBRC 103681.</title>
        <authorList>
            <person name="Ichikawa N."/>
            <person name="Sato H."/>
            <person name="Tonouchi N."/>
        </authorList>
    </citation>
    <scope>NUCLEOTIDE SEQUENCE</scope>
    <source>
        <strain evidence="3">NBRC 103681</strain>
    </source>
</reference>
<evidence type="ECO:0000256" key="2">
    <source>
        <dbReference type="SAM" id="Phobius"/>
    </source>
</evidence>
<evidence type="ECO:0000313" key="4">
    <source>
        <dbReference type="Proteomes" id="UP001165135"/>
    </source>
</evidence>
<keyword evidence="2" id="KW-1133">Transmembrane helix</keyword>
<dbReference type="InterPro" id="IPR019051">
    <property type="entry name" value="Trp_biosyn_TM_oprn/chp"/>
</dbReference>
<gene>
    <name evidence="3" type="ORF">Airi01_001200</name>
</gene>
<feature type="compositionally biased region" description="Basic and acidic residues" evidence="1">
    <location>
        <begin position="197"/>
        <end position="212"/>
    </location>
</feature>
<dbReference type="RefSeq" id="WP_285616785.1">
    <property type="nucleotide sequence ID" value="NZ_BSTJ01000001.1"/>
</dbReference>
<dbReference type="AlphaFoldDB" id="A0A9W6R9R2"/>
<accession>A0A9W6R9R2</accession>
<dbReference type="Pfam" id="PF09534">
    <property type="entry name" value="Trp_oprn_chp"/>
    <property type="match status" value="1"/>
</dbReference>
<keyword evidence="2" id="KW-0472">Membrane</keyword>
<protein>
    <submittedName>
        <fullName evidence="3">Membrane protein</fullName>
    </submittedName>
</protein>
<comment type="caution">
    <text evidence="3">The sequence shown here is derived from an EMBL/GenBank/DDBJ whole genome shotgun (WGS) entry which is preliminary data.</text>
</comment>
<feature type="transmembrane region" description="Helical" evidence="2">
    <location>
        <begin position="54"/>
        <end position="71"/>
    </location>
</feature>